<sequence>MNGRKNDLEEDPIITGKLRHSFNAIQYLVKEIKPIGLTERAVRYLRKAAYSELFKMYYEEYDEKKVKQITTNKHGVVKILNCFDRDSEIPCSFKFGDKFIESAPEKCAGILAMKNIGSRKGQKLLKQFTLTNLDENVLYNKYFTDIKHTAHPMSVSKKNIIEKIKQVMSKTRRTKLDDQHVVCMIGLYLCCVLFFGDINAGGVNVRFFAIIETYETVLKILFVEHTPSVLIPKVQNHEKQIPRVGRWDVQQISDFISSTNMTEFLVSVLYYLVYILYNYGTNASGS</sequence>
<gene>
    <name evidence="1" type="ORF">MKW98_003678</name>
</gene>
<accession>A0AAD4XDY9</accession>
<keyword evidence="2" id="KW-1185">Reference proteome</keyword>
<reference evidence="1" key="1">
    <citation type="submission" date="2022-04" db="EMBL/GenBank/DDBJ databases">
        <title>A functionally conserved STORR gene fusion in Papaver species that diverged 16.8 million years ago.</title>
        <authorList>
            <person name="Catania T."/>
        </authorList>
    </citation>
    <scope>NUCLEOTIDE SEQUENCE</scope>
    <source>
        <strain evidence="1">S-188037</strain>
    </source>
</reference>
<dbReference type="AlphaFoldDB" id="A0AAD4XDY9"/>
<comment type="caution">
    <text evidence="1">The sequence shown here is derived from an EMBL/GenBank/DDBJ whole genome shotgun (WGS) entry which is preliminary data.</text>
</comment>
<protein>
    <submittedName>
        <fullName evidence="1">Uncharacterized protein</fullName>
    </submittedName>
</protein>
<dbReference type="EMBL" id="JAJJMB010010543">
    <property type="protein sequence ID" value="KAI3908033.1"/>
    <property type="molecule type" value="Genomic_DNA"/>
</dbReference>
<dbReference type="Proteomes" id="UP001202328">
    <property type="component" value="Unassembled WGS sequence"/>
</dbReference>
<evidence type="ECO:0000313" key="2">
    <source>
        <dbReference type="Proteomes" id="UP001202328"/>
    </source>
</evidence>
<organism evidence="1 2">
    <name type="scientific">Papaver atlanticum</name>
    <dbReference type="NCBI Taxonomy" id="357466"/>
    <lineage>
        <taxon>Eukaryota</taxon>
        <taxon>Viridiplantae</taxon>
        <taxon>Streptophyta</taxon>
        <taxon>Embryophyta</taxon>
        <taxon>Tracheophyta</taxon>
        <taxon>Spermatophyta</taxon>
        <taxon>Magnoliopsida</taxon>
        <taxon>Ranunculales</taxon>
        <taxon>Papaveraceae</taxon>
        <taxon>Papaveroideae</taxon>
        <taxon>Papaver</taxon>
    </lineage>
</organism>
<name>A0AAD4XDY9_9MAGN</name>
<evidence type="ECO:0000313" key="1">
    <source>
        <dbReference type="EMBL" id="KAI3908033.1"/>
    </source>
</evidence>
<proteinExistence type="predicted"/>